<dbReference type="PIRSF" id="PIRSF000350">
    <property type="entry name" value="Mercury_reductase_MerA"/>
    <property type="match status" value="1"/>
</dbReference>
<dbReference type="InterPro" id="IPR012999">
    <property type="entry name" value="Pyr_OxRdtase_I_AS"/>
</dbReference>
<dbReference type="PANTHER" id="PTHR42737">
    <property type="entry name" value="GLUTATHIONE REDUCTASE"/>
    <property type="match status" value="1"/>
</dbReference>
<feature type="domain" description="Pyridine nucleotide-disulphide oxidoreductase dimerisation" evidence="9">
    <location>
        <begin position="338"/>
        <end position="445"/>
    </location>
</feature>
<evidence type="ECO:0000256" key="4">
    <source>
        <dbReference type="ARBA" id="ARBA00022827"/>
    </source>
</evidence>
<sequence>MSFDYDLLIMGGGSAGLAASKRAAAYGARVAIAEQSAMGGTCVNRGCVPKKLMVYAADFPQLFQDAVGYGWQSVQPQFEWSKLMQAIRQELQHIQQSHQQALAKAGVEVLTGRATFVDPHTLAVGDRQVTADKILIAVGGRPTKPNFPGAEHALTSDEMFQLSRLPQQIAIIGGGYIGVEFASMLRNFGSEVTLVDNAEQVLSGFDSDLRNEVQAGLIHRGIKFCGNSTAKEITSEAAGLCLQLAGDCSESLTVDTVLCAVGRTPNTKNLGLEQVGITTDPKGAIAVNEYSRTHQPNIFAVGDCTNRLALTPVAKMEAIAFVETEFGGQPQPVNYDCVPTAVFARPEAASVGLTETKAREQFGDAVRCESSRFPPLYVSLTGRPEKSLVKLVLDSRSDRVLGAHMVGEAAAEIIQTLAIAIRMGATKRDFDQAIGIHPSSAEEFLTL</sequence>
<dbReference type="Gene3D" id="3.50.50.60">
    <property type="entry name" value="FAD/NAD(P)-binding domain"/>
    <property type="match status" value="2"/>
</dbReference>
<dbReference type="Pfam" id="PF02852">
    <property type="entry name" value="Pyr_redox_dim"/>
    <property type="match status" value="1"/>
</dbReference>
<keyword evidence="4 8" id="KW-0274">FAD</keyword>
<dbReference type="Pfam" id="PF07992">
    <property type="entry name" value="Pyr_redox_2"/>
    <property type="match status" value="1"/>
</dbReference>
<dbReference type="GO" id="GO:0004362">
    <property type="term" value="F:glutathione-disulfide reductase (NADPH) activity"/>
    <property type="evidence" value="ECO:0007669"/>
    <property type="project" value="UniProtKB-EC"/>
</dbReference>
<dbReference type="InterPro" id="IPR001100">
    <property type="entry name" value="Pyr_nuc-diS_OxRdtase"/>
</dbReference>
<evidence type="ECO:0000256" key="5">
    <source>
        <dbReference type="ARBA" id="ARBA00023002"/>
    </source>
</evidence>
<dbReference type="EMBL" id="JAMPKM010000008">
    <property type="protein sequence ID" value="MEP0818362.1"/>
    <property type="molecule type" value="Genomic_DNA"/>
</dbReference>
<comment type="similarity">
    <text evidence="2 8">Belongs to the class-I pyridine nucleotide-disulfide oxidoreductase family.</text>
</comment>
<comment type="caution">
    <text evidence="11">The sequence shown here is derived from an EMBL/GenBank/DDBJ whole genome shotgun (WGS) entry which is preliminary data.</text>
</comment>
<dbReference type="Proteomes" id="UP001464891">
    <property type="component" value="Unassembled WGS sequence"/>
</dbReference>
<dbReference type="Gene3D" id="3.30.390.30">
    <property type="match status" value="1"/>
</dbReference>
<comment type="cofactor">
    <cofactor evidence="1">
        <name>FAD</name>
        <dbReference type="ChEBI" id="CHEBI:57692"/>
    </cofactor>
</comment>
<dbReference type="SUPFAM" id="SSF51905">
    <property type="entry name" value="FAD/NAD(P)-binding domain"/>
    <property type="match status" value="1"/>
</dbReference>
<dbReference type="InterPro" id="IPR036188">
    <property type="entry name" value="FAD/NAD-bd_sf"/>
</dbReference>
<dbReference type="InterPro" id="IPR004099">
    <property type="entry name" value="Pyr_nucl-diS_OxRdtase_dimer"/>
</dbReference>
<proteinExistence type="inferred from homology"/>
<accession>A0ABV0J9A3</accession>
<name>A0ABV0J9A3_9CYAN</name>
<dbReference type="SUPFAM" id="SSF55424">
    <property type="entry name" value="FAD/NAD-linked reductases, dimerisation (C-terminal) domain"/>
    <property type="match status" value="1"/>
</dbReference>
<evidence type="ECO:0000256" key="6">
    <source>
        <dbReference type="ARBA" id="ARBA00023157"/>
    </source>
</evidence>
<evidence type="ECO:0000256" key="7">
    <source>
        <dbReference type="ARBA" id="ARBA00023284"/>
    </source>
</evidence>
<evidence type="ECO:0000256" key="8">
    <source>
        <dbReference type="RuleBase" id="RU003691"/>
    </source>
</evidence>
<dbReference type="PANTHER" id="PTHR42737:SF2">
    <property type="entry name" value="GLUTATHIONE REDUCTASE"/>
    <property type="match status" value="1"/>
</dbReference>
<keyword evidence="3 8" id="KW-0285">Flavoprotein</keyword>
<evidence type="ECO:0000259" key="9">
    <source>
        <dbReference type="Pfam" id="PF02852"/>
    </source>
</evidence>
<evidence type="ECO:0000259" key="10">
    <source>
        <dbReference type="Pfam" id="PF07992"/>
    </source>
</evidence>
<evidence type="ECO:0000256" key="1">
    <source>
        <dbReference type="ARBA" id="ARBA00001974"/>
    </source>
</evidence>
<evidence type="ECO:0000313" key="11">
    <source>
        <dbReference type="EMBL" id="MEP0818362.1"/>
    </source>
</evidence>
<dbReference type="PRINTS" id="PR00368">
    <property type="entry name" value="FADPNR"/>
</dbReference>
<evidence type="ECO:0000313" key="12">
    <source>
        <dbReference type="Proteomes" id="UP001464891"/>
    </source>
</evidence>
<dbReference type="PRINTS" id="PR00411">
    <property type="entry name" value="PNDRDTASEI"/>
</dbReference>
<protein>
    <submittedName>
        <fullName evidence="11">Glutathione-disulfide reductase</fullName>
        <ecNumber evidence="11">1.8.1.7</ecNumber>
    </submittedName>
</protein>
<keyword evidence="6" id="KW-1015">Disulfide bond</keyword>
<dbReference type="PROSITE" id="PS00076">
    <property type="entry name" value="PYRIDINE_REDOX_1"/>
    <property type="match status" value="1"/>
</dbReference>
<dbReference type="EC" id="1.8.1.7" evidence="11"/>
<evidence type="ECO:0000256" key="3">
    <source>
        <dbReference type="ARBA" id="ARBA00022630"/>
    </source>
</evidence>
<evidence type="ECO:0000256" key="2">
    <source>
        <dbReference type="ARBA" id="ARBA00007532"/>
    </source>
</evidence>
<dbReference type="RefSeq" id="WP_190441800.1">
    <property type="nucleotide sequence ID" value="NZ_JAMPKM010000008.1"/>
</dbReference>
<dbReference type="InterPro" id="IPR046952">
    <property type="entry name" value="GSHR/TRXR-like"/>
</dbReference>
<keyword evidence="5 8" id="KW-0560">Oxidoreductase</keyword>
<keyword evidence="7 8" id="KW-0676">Redox-active center</keyword>
<reference evidence="11 12" key="1">
    <citation type="submission" date="2022-04" db="EMBL/GenBank/DDBJ databases">
        <title>Positive selection, recombination, and allopatry shape intraspecific diversity of widespread and dominant cyanobacteria.</title>
        <authorList>
            <person name="Wei J."/>
            <person name="Shu W."/>
            <person name="Hu C."/>
        </authorList>
    </citation>
    <scope>NUCLEOTIDE SEQUENCE [LARGE SCALE GENOMIC DNA]</scope>
    <source>
        <strain evidence="11 12">GB2-A4</strain>
    </source>
</reference>
<dbReference type="InterPro" id="IPR023753">
    <property type="entry name" value="FAD/NAD-binding_dom"/>
</dbReference>
<organism evidence="11 12">
    <name type="scientific">Trichocoleus desertorum GB2-A4</name>
    <dbReference type="NCBI Taxonomy" id="2933944"/>
    <lineage>
        <taxon>Bacteria</taxon>
        <taxon>Bacillati</taxon>
        <taxon>Cyanobacteriota</taxon>
        <taxon>Cyanophyceae</taxon>
        <taxon>Leptolyngbyales</taxon>
        <taxon>Trichocoleusaceae</taxon>
        <taxon>Trichocoleus</taxon>
    </lineage>
</organism>
<dbReference type="NCBIfam" id="NF004776">
    <property type="entry name" value="PRK06116.1"/>
    <property type="match status" value="1"/>
</dbReference>
<keyword evidence="12" id="KW-1185">Reference proteome</keyword>
<gene>
    <name evidence="11" type="primary">gorA</name>
    <name evidence="11" type="ORF">NC998_14775</name>
</gene>
<feature type="domain" description="FAD/NAD(P)-binding" evidence="10">
    <location>
        <begin position="5"/>
        <end position="318"/>
    </location>
</feature>
<dbReference type="InterPro" id="IPR016156">
    <property type="entry name" value="FAD/NAD-linked_Rdtase_dimer_sf"/>
</dbReference>